<protein>
    <submittedName>
        <fullName evidence="1">Uncharacterized protein</fullName>
    </submittedName>
</protein>
<evidence type="ECO:0000313" key="1">
    <source>
        <dbReference type="EMBL" id="KYF57679.1"/>
    </source>
</evidence>
<sequence length="198" mass="20000">MWTSKTGRNGLRSTRGRGVVQGLSGLLGIGLCLGVSSASAADSRQAISPQASAQGQLAPQQITTAAPPAATYAPNPLKRRWIIAGASTLGGFWTASAVAAAGLSLQKPAMRPQAHCTKCACSLAPRRDSSAPRPASLMIPLAGPWIHLGTARPSAAGAIGLSVLGVGQAVGLGMLIGGVAMPAQVRVPMKHGRVLRMG</sequence>
<comment type="caution">
    <text evidence="1">The sequence shown here is derived from an EMBL/GenBank/DDBJ whole genome shotgun (WGS) entry which is preliminary data.</text>
</comment>
<evidence type="ECO:0000313" key="2">
    <source>
        <dbReference type="Proteomes" id="UP000075420"/>
    </source>
</evidence>
<gene>
    <name evidence="1" type="ORF">BE08_25410</name>
</gene>
<name>A0A150PPR5_SORCE</name>
<reference evidence="1 2" key="1">
    <citation type="submission" date="2014-02" db="EMBL/GenBank/DDBJ databases">
        <title>The small core and large imbalanced accessory genome model reveals a collaborative survival strategy of Sorangium cellulosum strains in nature.</title>
        <authorList>
            <person name="Han K."/>
            <person name="Peng R."/>
            <person name="Blom J."/>
            <person name="Li Y.-Z."/>
        </authorList>
    </citation>
    <scope>NUCLEOTIDE SEQUENCE [LARGE SCALE GENOMIC DNA]</scope>
    <source>
        <strain evidence="1 2">So0157-25</strain>
    </source>
</reference>
<dbReference type="AlphaFoldDB" id="A0A150PPR5"/>
<dbReference type="Proteomes" id="UP000075420">
    <property type="component" value="Unassembled WGS sequence"/>
</dbReference>
<proteinExistence type="predicted"/>
<accession>A0A150PPR5</accession>
<feature type="non-terminal residue" evidence="1">
    <location>
        <position position="198"/>
    </location>
</feature>
<organism evidence="1 2">
    <name type="scientific">Sorangium cellulosum</name>
    <name type="common">Polyangium cellulosum</name>
    <dbReference type="NCBI Taxonomy" id="56"/>
    <lineage>
        <taxon>Bacteria</taxon>
        <taxon>Pseudomonadati</taxon>
        <taxon>Myxococcota</taxon>
        <taxon>Polyangia</taxon>
        <taxon>Polyangiales</taxon>
        <taxon>Polyangiaceae</taxon>
        <taxon>Sorangium</taxon>
    </lineage>
</organism>
<dbReference type="EMBL" id="JELY01000884">
    <property type="protein sequence ID" value="KYF57679.1"/>
    <property type="molecule type" value="Genomic_DNA"/>
</dbReference>